<dbReference type="KEGG" id="ccro:CMC5_047350"/>
<dbReference type="EMBL" id="CP012159">
    <property type="protein sequence ID" value="AKT40579.1"/>
    <property type="molecule type" value="Genomic_DNA"/>
</dbReference>
<name>A0A0K1EIA5_CHOCO</name>
<dbReference type="Proteomes" id="UP000067626">
    <property type="component" value="Chromosome"/>
</dbReference>
<sequence length="189" mass="21432">MATVFIVCGSTGAGKTTYSIALAARQRAVRFSIDPWMTTLFHPDLTEFRLEWMLERIARCEAQIWQVADQLLALGTDVVLDLGFTTRDHREQHRRLAVAQGARAVVHYLDVPTEERRARVLRRNEERDPKVFAFEVTGPMFDFIESRFEVPSTEELLGGEHISSVDPGDAEAYPSGDRITLLRVDVGER</sequence>
<dbReference type="AlphaFoldDB" id="A0A0K1EIA5"/>
<dbReference type="Pfam" id="PF13671">
    <property type="entry name" value="AAA_33"/>
    <property type="match status" value="1"/>
</dbReference>
<dbReference type="OrthoDB" id="531205at2"/>
<evidence type="ECO:0000313" key="2">
    <source>
        <dbReference type="Proteomes" id="UP000067626"/>
    </source>
</evidence>
<organism evidence="1 2">
    <name type="scientific">Chondromyces crocatus</name>
    <dbReference type="NCBI Taxonomy" id="52"/>
    <lineage>
        <taxon>Bacteria</taxon>
        <taxon>Pseudomonadati</taxon>
        <taxon>Myxococcota</taxon>
        <taxon>Polyangia</taxon>
        <taxon>Polyangiales</taxon>
        <taxon>Polyangiaceae</taxon>
        <taxon>Chondromyces</taxon>
    </lineage>
</organism>
<proteinExistence type="predicted"/>
<accession>A0A0K1EIA5</accession>
<dbReference type="STRING" id="52.CMC5_047350"/>
<protein>
    <recommendedName>
        <fullName evidence="3">ATP-binding protein</fullName>
    </recommendedName>
</protein>
<dbReference type="SUPFAM" id="SSF52540">
    <property type="entry name" value="P-loop containing nucleoside triphosphate hydrolases"/>
    <property type="match status" value="1"/>
</dbReference>
<dbReference type="InterPro" id="IPR027417">
    <property type="entry name" value="P-loop_NTPase"/>
</dbReference>
<evidence type="ECO:0008006" key="3">
    <source>
        <dbReference type="Google" id="ProtNLM"/>
    </source>
</evidence>
<reference evidence="1 2" key="1">
    <citation type="submission" date="2015-07" db="EMBL/GenBank/DDBJ databases">
        <title>Genome analysis of myxobacterium Chondromyces crocatus Cm c5 reveals a high potential for natural compound synthesis and the genetic basis for the loss of fruiting body formation.</title>
        <authorList>
            <person name="Zaburannyi N."/>
            <person name="Bunk B."/>
            <person name="Maier J."/>
            <person name="Overmann J."/>
            <person name="Mueller R."/>
        </authorList>
    </citation>
    <scope>NUCLEOTIDE SEQUENCE [LARGE SCALE GENOMIC DNA]</scope>
    <source>
        <strain evidence="1 2">Cm c5</strain>
    </source>
</reference>
<keyword evidence="2" id="KW-1185">Reference proteome</keyword>
<dbReference type="Gene3D" id="3.40.50.300">
    <property type="entry name" value="P-loop containing nucleotide triphosphate hydrolases"/>
    <property type="match status" value="1"/>
</dbReference>
<gene>
    <name evidence="1" type="ORF">CMC5_047350</name>
</gene>
<evidence type="ECO:0000313" key="1">
    <source>
        <dbReference type="EMBL" id="AKT40579.1"/>
    </source>
</evidence>